<sequence>MTSPIETKYDFTSAAFWFFKCVGRNPGGAFSIALWQIIAYAVIVGALLVFGLPAIQSVLELVATTDDPDPAQVFAAAGTLAALSPVIVIVSILVALMAQGAWLRLMTRNEVAGGIPFRLGADEGRLFLVNLCLIGLVIAGYVAAIIFFGIVVAVTMGINSAADGAFWAALLNGFIWFAAVVGFTVAAVIICVRLAAGPALTVRQKGFRLFHSFAATKRIVGWLVLTYFVLLLIALVGSMVLSIVQQIAVMGGMMGAIAPYWGDLMAGAEPDPEQVREMITGLITSPAAIIALCVMLLAQVIFQIVFEGLWHGVGAYTAVRHDSGDGPFETDLAAPAESVGNAPSEG</sequence>
<dbReference type="Proteomes" id="UP000286954">
    <property type="component" value="Chromosome"/>
</dbReference>
<dbReference type="EMBL" id="CP018911">
    <property type="protein sequence ID" value="AZU03987.1"/>
    <property type="molecule type" value="Genomic_DNA"/>
</dbReference>
<dbReference type="RefSeq" id="WP_127566637.1">
    <property type="nucleotide sequence ID" value="NZ_BMFB01000003.1"/>
</dbReference>
<name>A0A3T0E9T0_9PROT</name>
<reference evidence="1 2" key="1">
    <citation type="submission" date="2016-12" db="EMBL/GenBank/DDBJ databases">
        <title>The genome of dimorphic prosthecate Glycocaulis alkaliphilus 6b-8t, isolated from crude oil dictates its adaptability in petroleum environments.</title>
        <authorList>
            <person name="Wu X.-L."/>
            <person name="Geng S."/>
        </authorList>
    </citation>
    <scope>NUCLEOTIDE SEQUENCE [LARGE SCALE GENOMIC DNA]</scope>
    <source>
        <strain evidence="1 2">6B-8</strain>
    </source>
</reference>
<protein>
    <submittedName>
        <fullName evidence="1">Uncharacterized protein</fullName>
    </submittedName>
</protein>
<dbReference type="AlphaFoldDB" id="A0A3T0E9T0"/>
<evidence type="ECO:0000313" key="2">
    <source>
        <dbReference type="Proteomes" id="UP000286954"/>
    </source>
</evidence>
<gene>
    <name evidence="1" type="ORF">X907_1454</name>
</gene>
<organism evidence="1 2">
    <name type="scientific">Glycocaulis alkaliphilus</name>
    <dbReference type="NCBI Taxonomy" id="1434191"/>
    <lineage>
        <taxon>Bacteria</taxon>
        <taxon>Pseudomonadati</taxon>
        <taxon>Pseudomonadota</taxon>
        <taxon>Alphaproteobacteria</taxon>
        <taxon>Maricaulales</taxon>
        <taxon>Maricaulaceae</taxon>
        <taxon>Glycocaulis</taxon>
    </lineage>
</organism>
<proteinExistence type="predicted"/>
<keyword evidence="2" id="KW-1185">Reference proteome</keyword>
<accession>A0A3T0E9T0</accession>
<dbReference type="KEGG" id="gak:X907_1454"/>
<evidence type="ECO:0000313" key="1">
    <source>
        <dbReference type="EMBL" id="AZU03987.1"/>
    </source>
</evidence>
<dbReference type="OrthoDB" id="7626257at2"/>